<dbReference type="PROSITE" id="PS50020">
    <property type="entry name" value="WW_DOMAIN_2"/>
    <property type="match status" value="1"/>
</dbReference>
<gene>
    <name evidence="2" type="ORF">B0T14DRAFT_606346</name>
</gene>
<dbReference type="AlphaFoldDB" id="A0AA39WEL1"/>
<dbReference type="InterPro" id="IPR010730">
    <property type="entry name" value="HET"/>
</dbReference>
<dbReference type="PANTHER" id="PTHR24148:SF73">
    <property type="entry name" value="HET DOMAIN PROTEIN (AFU_ORTHOLOGUE AFUA_8G01020)"/>
    <property type="match status" value="1"/>
</dbReference>
<evidence type="ECO:0000313" key="3">
    <source>
        <dbReference type="Proteomes" id="UP001175000"/>
    </source>
</evidence>
<sequence length="352" mass="40125">MLDATEVIKRWKQSVGLQDRPGRATTAASPELPDYAYEKLQGHDIRLITVIPGRHDDDIHVEITHVPLPTQEDVEVPRLTLEELRGTLPSGWNAFQTVGGRFLFKHKDTPESTWTHPSKNFNPALYIKSTGEHATFEPNYEAISYEWGSQNQQTETLYVDGSKTTKLHIRQNLASAIRHLRYSNKTRTLWTGAVCINQLDLAERGAQITRMADIYRLARRYLGSQRVVGFPERSSLPNPDAPGPAQGVKTLVNQLYHQYSDETWAAISNLLNRPWFERVWIVQEVLLAKDAAVVCGHDTIEWAKLWEAAAFLLLLVLQAAMTELPGRRLQLVVFLGFFFPPNVQYLQQFRIL</sequence>
<reference evidence="2" key="1">
    <citation type="submission" date="2023-06" db="EMBL/GenBank/DDBJ databases">
        <title>Genome-scale phylogeny and comparative genomics of the fungal order Sordariales.</title>
        <authorList>
            <consortium name="Lawrence Berkeley National Laboratory"/>
            <person name="Hensen N."/>
            <person name="Bonometti L."/>
            <person name="Westerberg I."/>
            <person name="Brannstrom I.O."/>
            <person name="Guillou S."/>
            <person name="Cros-Aarteil S."/>
            <person name="Calhoun S."/>
            <person name="Haridas S."/>
            <person name="Kuo A."/>
            <person name="Mondo S."/>
            <person name="Pangilinan J."/>
            <person name="Riley R."/>
            <person name="Labutti K."/>
            <person name="Andreopoulos B."/>
            <person name="Lipzen A."/>
            <person name="Chen C."/>
            <person name="Yanf M."/>
            <person name="Daum C."/>
            <person name="Ng V."/>
            <person name="Clum A."/>
            <person name="Steindorff A."/>
            <person name="Ohm R."/>
            <person name="Martin F."/>
            <person name="Silar P."/>
            <person name="Natvig D."/>
            <person name="Lalanne C."/>
            <person name="Gautier V."/>
            <person name="Ament-Velasquez S.L."/>
            <person name="Kruys A."/>
            <person name="Hutchinson M.I."/>
            <person name="Powell A.J."/>
            <person name="Barry K."/>
            <person name="Miller A.N."/>
            <person name="Grigoriev I.V."/>
            <person name="Debuchy R."/>
            <person name="Gladieux P."/>
            <person name="Thoren M.H."/>
            <person name="Johannesson H."/>
        </authorList>
    </citation>
    <scope>NUCLEOTIDE SEQUENCE</scope>
    <source>
        <strain evidence="2">CBS 606.72</strain>
    </source>
</reference>
<organism evidence="2 3">
    <name type="scientific">Immersiella caudata</name>
    <dbReference type="NCBI Taxonomy" id="314043"/>
    <lineage>
        <taxon>Eukaryota</taxon>
        <taxon>Fungi</taxon>
        <taxon>Dikarya</taxon>
        <taxon>Ascomycota</taxon>
        <taxon>Pezizomycotina</taxon>
        <taxon>Sordariomycetes</taxon>
        <taxon>Sordariomycetidae</taxon>
        <taxon>Sordariales</taxon>
        <taxon>Lasiosphaeriaceae</taxon>
        <taxon>Immersiella</taxon>
    </lineage>
</organism>
<feature type="domain" description="WW" evidence="1">
    <location>
        <begin position="86"/>
        <end position="119"/>
    </location>
</feature>
<proteinExistence type="predicted"/>
<dbReference type="SUPFAM" id="SSF51045">
    <property type="entry name" value="WW domain"/>
    <property type="match status" value="1"/>
</dbReference>
<comment type="caution">
    <text evidence="2">The sequence shown here is derived from an EMBL/GenBank/DDBJ whole genome shotgun (WGS) entry which is preliminary data.</text>
</comment>
<dbReference type="EMBL" id="JAULSU010000006">
    <property type="protein sequence ID" value="KAK0613953.1"/>
    <property type="molecule type" value="Genomic_DNA"/>
</dbReference>
<accession>A0AA39WEL1</accession>
<dbReference type="Proteomes" id="UP001175000">
    <property type="component" value="Unassembled WGS sequence"/>
</dbReference>
<dbReference type="InterPro" id="IPR001202">
    <property type="entry name" value="WW_dom"/>
</dbReference>
<dbReference type="InterPro" id="IPR036020">
    <property type="entry name" value="WW_dom_sf"/>
</dbReference>
<dbReference type="InterPro" id="IPR052895">
    <property type="entry name" value="HetReg/Transcr_Mod"/>
</dbReference>
<keyword evidence="3" id="KW-1185">Reference proteome</keyword>
<dbReference type="SMART" id="SM00456">
    <property type="entry name" value="WW"/>
    <property type="match status" value="1"/>
</dbReference>
<dbReference type="Pfam" id="PF06985">
    <property type="entry name" value="HET"/>
    <property type="match status" value="1"/>
</dbReference>
<evidence type="ECO:0000313" key="2">
    <source>
        <dbReference type="EMBL" id="KAK0613953.1"/>
    </source>
</evidence>
<name>A0AA39WEL1_9PEZI</name>
<evidence type="ECO:0000259" key="1">
    <source>
        <dbReference type="PROSITE" id="PS50020"/>
    </source>
</evidence>
<dbReference type="PANTHER" id="PTHR24148">
    <property type="entry name" value="ANKYRIN REPEAT DOMAIN-CONTAINING PROTEIN 39 HOMOLOG-RELATED"/>
    <property type="match status" value="1"/>
</dbReference>
<protein>
    <submittedName>
        <fullName evidence="2">Heterokaryon incompatibility protein-domain-containing protein</fullName>
    </submittedName>
</protein>